<dbReference type="EMBL" id="JASVDS010000004">
    <property type="protein sequence ID" value="MDL5033208.1"/>
    <property type="molecule type" value="Genomic_DNA"/>
</dbReference>
<comment type="caution">
    <text evidence="3">The sequence shown here is derived from an EMBL/GenBank/DDBJ whole genome shotgun (WGS) entry which is preliminary data.</text>
</comment>
<dbReference type="InterPro" id="IPR011990">
    <property type="entry name" value="TPR-like_helical_dom_sf"/>
</dbReference>
<dbReference type="InterPro" id="IPR019734">
    <property type="entry name" value="TPR_rpt"/>
</dbReference>
<sequence>MSKRRLPSFRPSSFARWGAAVLVLGLLQACATAPQQSLPPPPLIDEAFGPAPALPGREALMALTPEMAEFLHKTVEPRARTYGSKEGLIRALYQDGKLQIQYDGEKTRTAAETFAEGRGNCLSLVLMTAAFARELHVPIYFRSVMVDPQWTRGSDLMFRAGHVNLGLGTRLQERGTSSTMDSPMIVDFLPEEQRRADRAMEVSESTIVAMFYNNRAAERLYDGDVRGAYWWARAAVLADSRFSGGFNTLSVLYRRMGRLDLADQVLTQVLALEPDNEVALANMVVVAREAGRHQDQARYEARLASLQPVPPFQFFDEGVEAMKRADFRTADALFAKELARSANNHELHFWAALAKLGIGQQERAARHLSLAAETSPTPGQQRLYEAKLNKLMATKQLTN</sequence>
<gene>
    <name evidence="3" type="ORF">QRD43_14935</name>
</gene>
<feature type="repeat" description="TPR" evidence="1">
    <location>
        <begin position="243"/>
        <end position="276"/>
    </location>
</feature>
<feature type="chain" id="PRO_5046744230" description="Transglutaminase-like domain-containing protein" evidence="2">
    <location>
        <begin position="34"/>
        <end position="399"/>
    </location>
</feature>
<evidence type="ECO:0000256" key="1">
    <source>
        <dbReference type="PROSITE-ProRule" id="PRU00339"/>
    </source>
</evidence>
<reference evidence="3 4" key="1">
    <citation type="submission" date="2023-06" db="EMBL/GenBank/DDBJ databases">
        <title>Pelomonas sp. APW6 16S ribosomal RNA gene genome sequencing and assembly.</title>
        <authorList>
            <person name="Woo H."/>
        </authorList>
    </citation>
    <scope>NUCLEOTIDE SEQUENCE [LARGE SCALE GENOMIC DNA]</scope>
    <source>
        <strain evidence="3 4">APW6</strain>
    </source>
</reference>
<dbReference type="Gene3D" id="1.25.40.10">
    <property type="entry name" value="Tetratricopeptide repeat domain"/>
    <property type="match status" value="1"/>
</dbReference>
<protein>
    <recommendedName>
        <fullName evidence="5">Transglutaminase-like domain-containing protein</fullName>
    </recommendedName>
</protein>
<name>A0ABT7LK19_9BURK</name>
<dbReference type="PROSITE" id="PS50005">
    <property type="entry name" value="TPR"/>
    <property type="match status" value="1"/>
</dbReference>
<dbReference type="SUPFAM" id="SSF48452">
    <property type="entry name" value="TPR-like"/>
    <property type="match status" value="1"/>
</dbReference>
<dbReference type="RefSeq" id="WP_285983301.1">
    <property type="nucleotide sequence ID" value="NZ_JASVDS010000004.1"/>
</dbReference>
<organism evidence="3 4">
    <name type="scientific">Roseateles subflavus</name>
    <dbReference type="NCBI Taxonomy" id="3053353"/>
    <lineage>
        <taxon>Bacteria</taxon>
        <taxon>Pseudomonadati</taxon>
        <taxon>Pseudomonadota</taxon>
        <taxon>Betaproteobacteria</taxon>
        <taxon>Burkholderiales</taxon>
        <taxon>Sphaerotilaceae</taxon>
        <taxon>Roseateles</taxon>
    </lineage>
</organism>
<evidence type="ECO:0000313" key="3">
    <source>
        <dbReference type="EMBL" id="MDL5033208.1"/>
    </source>
</evidence>
<keyword evidence="4" id="KW-1185">Reference proteome</keyword>
<evidence type="ECO:0000256" key="2">
    <source>
        <dbReference type="SAM" id="SignalP"/>
    </source>
</evidence>
<dbReference type="PROSITE" id="PS51257">
    <property type="entry name" value="PROKAR_LIPOPROTEIN"/>
    <property type="match status" value="1"/>
</dbReference>
<keyword evidence="1" id="KW-0802">TPR repeat</keyword>
<dbReference type="Proteomes" id="UP001238603">
    <property type="component" value="Unassembled WGS sequence"/>
</dbReference>
<proteinExistence type="predicted"/>
<accession>A0ABT7LK19</accession>
<evidence type="ECO:0000313" key="4">
    <source>
        <dbReference type="Proteomes" id="UP001238603"/>
    </source>
</evidence>
<feature type="signal peptide" evidence="2">
    <location>
        <begin position="1"/>
        <end position="33"/>
    </location>
</feature>
<keyword evidence="2" id="KW-0732">Signal</keyword>
<evidence type="ECO:0008006" key="5">
    <source>
        <dbReference type="Google" id="ProtNLM"/>
    </source>
</evidence>